<evidence type="ECO:0000256" key="9">
    <source>
        <dbReference type="SAM" id="SignalP"/>
    </source>
</evidence>
<dbReference type="Proteomes" id="UP000531581">
    <property type="component" value="Unassembled WGS sequence"/>
</dbReference>
<dbReference type="GeneID" id="78486490"/>
<dbReference type="InterPro" id="IPR017853">
    <property type="entry name" value="GH"/>
</dbReference>
<accession>A0A7Y7QSQ8</accession>
<dbReference type="RefSeq" id="WP_061780280.1">
    <property type="nucleotide sequence ID" value="NZ_JABEOV010000012.1"/>
</dbReference>
<proteinExistence type="inferred from homology"/>
<keyword evidence="14" id="KW-1185">Reference proteome</keyword>
<dbReference type="AlphaFoldDB" id="A0A7Y7QSQ8"/>
<feature type="active site" description="Proton donor" evidence="8">
    <location>
        <position position="517"/>
    </location>
</feature>
<feature type="signal peptide" evidence="9">
    <location>
        <begin position="1"/>
        <end position="19"/>
    </location>
</feature>
<dbReference type="Gene3D" id="3.30.379.10">
    <property type="entry name" value="Chitobiase/beta-hexosaminidase domain 2-like"/>
    <property type="match status" value="1"/>
</dbReference>
<dbReference type="CDD" id="cd02847">
    <property type="entry name" value="E_set_Chitobiase_C"/>
    <property type="match status" value="1"/>
</dbReference>
<evidence type="ECO:0000256" key="4">
    <source>
        <dbReference type="ARBA" id="ARBA00022801"/>
    </source>
</evidence>
<dbReference type="InterPro" id="IPR025705">
    <property type="entry name" value="Beta_hexosaminidase_sua/sub"/>
</dbReference>
<dbReference type="GO" id="GO:0005975">
    <property type="term" value="P:carbohydrate metabolic process"/>
    <property type="evidence" value="ECO:0007669"/>
    <property type="project" value="InterPro"/>
</dbReference>
<dbReference type="InterPro" id="IPR013783">
    <property type="entry name" value="Ig-like_fold"/>
</dbReference>
<dbReference type="EMBL" id="JABYQV010000002">
    <property type="protein sequence ID" value="NVP29994.1"/>
    <property type="molecule type" value="Genomic_DNA"/>
</dbReference>
<dbReference type="PANTHER" id="PTHR22600:SF57">
    <property type="entry name" value="BETA-N-ACETYLHEXOSAMINIDASE"/>
    <property type="match status" value="1"/>
</dbReference>
<dbReference type="InterPro" id="IPR004866">
    <property type="entry name" value="CHB/HEX_N_dom"/>
</dbReference>
<evidence type="ECO:0000256" key="5">
    <source>
        <dbReference type="ARBA" id="ARBA00023295"/>
    </source>
</evidence>
<dbReference type="Pfam" id="PF03174">
    <property type="entry name" value="CHB_HEX_C"/>
    <property type="match status" value="1"/>
</dbReference>
<keyword evidence="4" id="KW-0378">Hydrolase</keyword>
<evidence type="ECO:0000259" key="10">
    <source>
        <dbReference type="SMART" id="SM01081"/>
    </source>
</evidence>
<evidence type="ECO:0000313" key="12">
    <source>
        <dbReference type="EMBL" id="NVP29994.1"/>
    </source>
</evidence>
<dbReference type="InterPro" id="IPR012291">
    <property type="entry name" value="CBM2_carb-bd_dom_sf"/>
</dbReference>
<dbReference type="Pfam" id="PF02838">
    <property type="entry name" value="Glyco_hydro_20b"/>
    <property type="match status" value="1"/>
</dbReference>
<dbReference type="SUPFAM" id="SSF49384">
    <property type="entry name" value="Carbohydrate-binding domain"/>
    <property type="match status" value="1"/>
</dbReference>
<dbReference type="SUPFAM" id="SSF55545">
    <property type="entry name" value="beta-N-acetylhexosaminidase-like domain"/>
    <property type="match status" value="1"/>
</dbReference>
<dbReference type="GO" id="GO:0004563">
    <property type="term" value="F:beta-N-acetylhexosaminidase activity"/>
    <property type="evidence" value="ECO:0007669"/>
    <property type="project" value="UniProtKB-EC"/>
</dbReference>
<feature type="domain" description="Chitobiase/beta-hexosaminidases N-terminal" evidence="10">
    <location>
        <begin position="26"/>
        <end position="187"/>
    </location>
</feature>
<evidence type="ECO:0000256" key="2">
    <source>
        <dbReference type="ARBA" id="ARBA00006285"/>
    </source>
</evidence>
<dbReference type="InterPro" id="IPR014756">
    <property type="entry name" value="Ig_E-set"/>
</dbReference>
<dbReference type="GO" id="GO:0030247">
    <property type="term" value="F:polysaccharide binding"/>
    <property type="evidence" value="ECO:0007669"/>
    <property type="project" value="InterPro"/>
</dbReference>
<dbReference type="InterPro" id="IPR029018">
    <property type="entry name" value="Hex-like_dom2"/>
</dbReference>
<dbReference type="InterPro" id="IPR004867">
    <property type="entry name" value="CHB_C_dom"/>
</dbReference>
<dbReference type="Gene3D" id="2.60.40.10">
    <property type="entry name" value="Immunoglobulins"/>
    <property type="match status" value="1"/>
</dbReference>
<dbReference type="SUPFAM" id="SSF51445">
    <property type="entry name" value="(Trans)glycosidases"/>
    <property type="match status" value="1"/>
</dbReference>
<dbReference type="EC" id="3.2.1.52" evidence="3"/>
<dbReference type="GO" id="GO:0016020">
    <property type="term" value="C:membrane"/>
    <property type="evidence" value="ECO:0007669"/>
    <property type="project" value="TreeGrafter"/>
</dbReference>
<evidence type="ECO:0000313" key="11">
    <source>
        <dbReference type="EMBL" id="NNG53325.1"/>
    </source>
</evidence>
<dbReference type="Proteomes" id="UP000557656">
    <property type="component" value="Unassembled WGS sequence"/>
</dbReference>
<evidence type="ECO:0000256" key="8">
    <source>
        <dbReference type="PIRSR" id="PIRSR625705-1"/>
    </source>
</evidence>
<dbReference type="SUPFAM" id="SSF81296">
    <property type="entry name" value="E set domains"/>
    <property type="match status" value="1"/>
</dbReference>
<dbReference type="EMBL" id="JABEOV010000012">
    <property type="protein sequence ID" value="NNG53325.1"/>
    <property type="molecule type" value="Genomic_DNA"/>
</dbReference>
<dbReference type="Pfam" id="PF03173">
    <property type="entry name" value="CHB_HEX"/>
    <property type="match status" value="1"/>
</dbReference>
<comment type="similarity">
    <text evidence="2">Belongs to the glycosyl hydrolase 20 family.</text>
</comment>
<dbReference type="InterPro" id="IPR015883">
    <property type="entry name" value="Glyco_hydro_20_cat"/>
</dbReference>
<evidence type="ECO:0000256" key="1">
    <source>
        <dbReference type="ARBA" id="ARBA00001231"/>
    </source>
</evidence>
<dbReference type="InterPro" id="IPR015882">
    <property type="entry name" value="HEX_bac_N"/>
</dbReference>
<name>A0A7Y7QSQ8_9SPHN</name>
<sequence>MMTLWASAAILAAAPAAQADLDRLAATLGYRYTILTNRPASCPTGTPRCFEADIAIVVPEGAPSLPVEIRYSLVNPVLKIDSDTFDNRTINGDLNVLTLKPGQQLKPGQTYHVKLTGLGAFFSRNHMMPNATLAAEGLTPRVIAATRTATDAETGLETLPFVAPMTDEAALARSAPDDQTVWRTPERAFALYAERGAATPVDVAILPRPAKVTRPAGAPVDLSRGLRVTTAGFTRAAIAPALAGLPMGTVPLTIRKQAGLAAEGYRLTVAQGGITIAAADAAGASYALRSLAQQMAAEGTTLRPLIVEDAPRYGFRGLHIDLARNFHSKAEILKLIEQMAVYKLNTLHLHLGDDEGWRLQIASLPELTEIGAYRCTDLTEKSCLSPQLGADPARDAATNGYLTAADYTEILRAAAARQIDVIPSFDMPGHSRAAIRSMEVRYQRLMAKGDKAAAERFRLVEPGDTTRYSSVQHYDDNTLNVCIPSTYRFIETVIDAIAGLHKAAGVPLTTYHIGADETAGAWVESPACRVMMAKTGMQPKQLGAYFIERISADLAKRGIAVAGWSDGLGHTDPAKMPAKVQTNIWSNLHAGGVAEAHGQANRGWKTVLSIPDLGYFDMPYAADPNETGYDWASREVDSFQVFGFMPGNLAANAALIPNILAQPKAIADTVPLQPGRSIAGIQAQLWSETVRRDSQVDYMLFPRLLALAERAWSKPDWEPAYIAGTGYQPNDPRVDRIKLLAGWQNFAGRMGVQMRLLDRAGVTYRLAPPGARIANGRLEANTEFAGTPIEYRTGGSAWTRYTGPVAVTGAVELRTRTPDGHRASRIVTVSP</sequence>
<evidence type="ECO:0000313" key="13">
    <source>
        <dbReference type="Proteomes" id="UP000531581"/>
    </source>
</evidence>
<dbReference type="PRINTS" id="PR00738">
    <property type="entry name" value="GLHYDRLASE20"/>
</dbReference>
<dbReference type="GO" id="GO:0030203">
    <property type="term" value="P:glycosaminoglycan metabolic process"/>
    <property type="evidence" value="ECO:0007669"/>
    <property type="project" value="TreeGrafter"/>
</dbReference>
<dbReference type="Gene3D" id="2.60.40.290">
    <property type="match status" value="1"/>
</dbReference>
<dbReference type="InterPro" id="IPR008965">
    <property type="entry name" value="CBM2/CBM3_carb-bd_dom_sf"/>
</dbReference>
<evidence type="ECO:0000313" key="14">
    <source>
        <dbReference type="Proteomes" id="UP000557656"/>
    </source>
</evidence>
<protein>
    <recommendedName>
        <fullName evidence="3">beta-N-acetylhexosaminidase</fullName>
        <ecNumber evidence="3">3.2.1.52</ecNumber>
    </recommendedName>
    <alternativeName>
        <fullName evidence="6">Beta-N-acetylhexosaminidase</fullName>
    </alternativeName>
    <alternativeName>
        <fullName evidence="7">N-acetyl-beta-glucosaminidase</fullName>
    </alternativeName>
</protein>
<organism evidence="12 13">
    <name type="scientific">Sphingomonas sanguinis</name>
    <dbReference type="NCBI Taxonomy" id="33051"/>
    <lineage>
        <taxon>Bacteria</taxon>
        <taxon>Pseudomonadati</taxon>
        <taxon>Pseudomonadota</taxon>
        <taxon>Alphaproteobacteria</taxon>
        <taxon>Sphingomonadales</taxon>
        <taxon>Sphingomonadaceae</taxon>
        <taxon>Sphingomonas</taxon>
    </lineage>
</organism>
<evidence type="ECO:0000256" key="3">
    <source>
        <dbReference type="ARBA" id="ARBA00012663"/>
    </source>
</evidence>
<dbReference type="Pfam" id="PF00728">
    <property type="entry name" value="Glyco_hydro_20"/>
    <property type="match status" value="1"/>
</dbReference>
<evidence type="ECO:0000256" key="6">
    <source>
        <dbReference type="ARBA" id="ARBA00030512"/>
    </source>
</evidence>
<dbReference type="PANTHER" id="PTHR22600">
    <property type="entry name" value="BETA-HEXOSAMINIDASE"/>
    <property type="match status" value="1"/>
</dbReference>
<dbReference type="Gene3D" id="3.20.20.80">
    <property type="entry name" value="Glycosidases"/>
    <property type="match status" value="1"/>
</dbReference>
<feature type="chain" id="PRO_5031286516" description="beta-N-acetylhexosaminidase" evidence="9">
    <location>
        <begin position="20"/>
        <end position="831"/>
    </location>
</feature>
<gene>
    <name evidence="11" type="ORF">HKX05_08175</name>
    <name evidence="12" type="ORF">HLV41_02970</name>
</gene>
<keyword evidence="5" id="KW-0326">Glycosidase</keyword>
<evidence type="ECO:0000256" key="7">
    <source>
        <dbReference type="ARBA" id="ARBA00033000"/>
    </source>
</evidence>
<comment type="catalytic activity">
    <reaction evidence="1">
        <text>Hydrolysis of terminal non-reducing N-acetyl-D-hexosamine residues in N-acetyl-beta-D-hexosaminides.</text>
        <dbReference type="EC" id="3.2.1.52"/>
    </reaction>
</comment>
<reference evidence="13 14" key="1">
    <citation type="submission" date="2020-05" db="EMBL/GenBank/DDBJ databases">
        <title>Draft Genome Sequences of Sphingomonas sp. Isolated from the International Space Station.</title>
        <authorList>
            <person name="Bijlani S."/>
            <person name="Singh N.K."/>
            <person name="Mason C.E."/>
            <person name="Wang C.C."/>
            <person name="Venkateswaran K."/>
        </authorList>
    </citation>
    <scope>NUCLEOTIDE SEQUENCE [LARGE SCALE GENOMIC DNA]</scope>
    <source>
        <strain evidence="11 14">IIF7SW-B5</strain>
        <strain evidence="12">ISS-IIF7SWP</strain>
    </source>
</reference>
<comment type="caution">
    <text evidence="12">The sequence shown here is derived from an EMBL/GenBank/DDBJ whole genome shotgun (WGS) entry which is preliminary data.</text>
</comment>
<keyword evidence="9" id="KW-0732">Signal</keyword>
<dbReference type="SMART" id="SM01081">
    <property type="entry name" value="CHB_HEX"/>
    <property type="match status" value="1"/>
</dbReference>